<keyword evidence="1" id="KW-0479">Metal-binding</keyword>
<feature type="zinc finger region" description="dksA C4-type" evidence="4">
    <location>
        <begin position="94"/>
        <end position="118"/>
    </location>
</feature>
<dbReference type="AlphaFoldDB" id="A0A8J3VTV2"/>
<dbReference type="PROSITE" id="PS51128">
    <property type="entry name" value="ZF_DKSA_2"/>
    <property type="match status" value="1"/>
</dbReference>
<dbReference type="InterPro" id="IPR000962">
    <property type="entry name" value="Znf_DskA_TraR"/>
</dbReference>
<name>A0A8J3VTV2_9ACTN</name>
<evidence type="ECO:0000259" key="6">
    <source>
        <dbReference type="Pfam" id="PF01258"/>
    </source>
</evidence>
<evidence type="ECO:0000313" key="8">
    <source>
        <dbReference type="Proteomes" id="UP000642748"/>
    </source>
</evidence>
<evidence type="ECO:0000256" key="1">
    <source>
        <dbReference type="ARBA" id="ARBA00022723"/>
    </source>
</evidence>
<keyword evidence="3" id="KW-0862">Zinc</keyword>
<feature type="domain" description="Zinc finger DksA/TraR C4-type" evidence="6">
    <location>
        <begin position="89"/>
        <end position="120"/>
    </location>
</feature>
<organism evidence="7 8">
    <name type="scientific">Rugosimonospora africana</name>
    <dbReference type="NCBI Taxonomy" id="556532"/>
    <lineage>
        <taxon>Bacteria</taxon>
        <taxon>Bacillati</taxon>
        <taxon>Actinomycetota</taxon>
        <taxon>Actinomycetes</taxon>
        <taxon>Micromonosporales</taxon>
        <taxon>Micromonosporaceae</taxon>
        <taxon>Rugosimonospora</taxon>
    </lineage>
</organism>
<dbReference type="Proteomes" id="UP000642748">
    <property type="component" value="Unassembled WGS sequence"/>
</dbReference>
<accession>A0A8J3VTV2</accession>
<comment type="caution">
    <text evidence="7">The sequence shown here is derived from an EMBL/GenBank/DDBJ whole genome shotgun (WGS) entry which is preliminary data.</text>
</comment>
<protein>
    <recommendedName>
        <fullName evidence="6">Zinc finger DksA/TraR C4-type domain-containing protein</fullName>
    </recommendedName>
</protein>
<evidence type="ECO:0000256" key="4">
    <source>
        <dbReference type="PROSITE-ProRule" id="PRU00510"/>
    </source>
</evidence>
<evidence type="ECO:0000256" key="2">
    <source>
        <dbReference type="ARBA" id="ARBA00022771"/>
    </source>
</evidence>
<keyword evidence="2" id="KW-0863">Zinc-finger</keyword>
<dbReference type="GO" id="GO:0008270">
    <property type="term" value="F:zinc ion binding"/>
    <property type="evidence" value="ECO:0007669"/>
    <property type="project" value="UniProtKB-KW"/>
</dbReference>
<reference evidence="7" key="1">
    <citation type="submission" date="2021-01" db="EMBL/GenBank/DDBJ databases">
        <title>Whole genome shotgun sequence of Rugosimonospora africana NBRC 104875.</title>
        <authorList>
            <person name="Komaki H."/>
            <person name="Tamura T."/>
        </authorList>
    </citation>
    <scope>NUCLEOTIDE SEQUENCE</scope>
    <source>
        <strain evidence="7">NBRC 104875</strain>
    </source>
</reference>
<keyword evidence="8" id="KW-1185">Reference proteome</keyword>
<dbReference type="PANTHER" id="PTHR33823">
    <property type="entry name" value="RNA POLYMERASE-BINDING TRANSCRIPTION FACTOR DKSA-RELATED"/>
    <property type="match status" value="1"/>
</dbReference>
<gene>
    <name evidence="7" type="ORF">Raf01_61100</name>
</gene>
<dbReference type="RefSeq" id="WP_203921472.1">
    <property type="nucleotide sequence ID" value="NZ_BONZ01000061.1"/>
</dbReference>
<dbReference type="SUPFAM" id="SSF57716">
    <property type="entry name" value="Glucocorticoid receptor-like (DNA-binding domain)"/>
    <property type="match status" value="1"/>
</dbReference>
<dbReference type="EMBL" id="BONZ01000061">
    <property type="protein sequence ID" value="GIH17938.1"/>
    <property type="molecule type" value="Genomic_DNA"/>
</dbReference>
<sequence>MSGTITPTPDQPRPELLLSLPALRARLEEQRQFRIEQITALAGNDPGQPPAGTDLAVDTAQSQVTAALLAGARQALTDIDTALYRINNGEYGKCLECGAAIGMQRLRTLPQTALCADCHRARASGPDRVAGSGPVRGEDAPPVVA</sequence>
<evidence type="ECO:0000313" key="7">
    <source>
        <dbReference type="EMBL" id="GIH17938.1"/>
    </source>
</evidence>
<dbReference type="Pfam" id="PF01258">
    <property type="entry name" value="zf-dskA_traR"/>
    <property type="match status" value="1"/>
</dbReference>
<dbReference type="PANTHER" id="PTHR33823:SF4">
    <property type="entry name" value="GENERAL STRESS PROTEIN 16O"/>
    <property type="match status" value="1"/>
</dbReference>
<feature type="region of interest" description="Disordered" evidence="5">
    <location>
        <begin position="124"/>
        <end position="145"/>
    </location>
</feature>
<dbReference type="Gene3D" id="1.20.120.910">
    <property type="entry name" value="DksA, coiled-coil domain"/>
    <property type="match status" value="1"/>
</dbReference>
<evidence type="ECO:0000256" key="3">
    <source>
        <dbReference type="ARBA" id="ARBA00022833"/>
    </source>
</evidence>
<evidence type="ECO:0000256" key="5">
    <source>
        <dbReference type="SAM" id="MobiDB-lite"/>
    </source>
</evidence>
<proteinExistence type="predicted"/>